<keyword evidence="1" id="KW-0732">Signal</keyword>
<feature type="chain" id="PRO_5042484585" description="Secreted protein" evidence="1">
    <location>
        <begin position="36"/>
        <end position="72"/>
    </location>
</feature>
<evidence type="ECO:0000313" key="2">
    <source>
        <dbReference type="EMBL" id="KAK3310416.1"/>
    </source>
</evidence>
<feature type="signal peptide" evidence="1">
    <location>
        <begin position="1"/>
        <end position="35"/>
    </location>
</feature>
<organism evidence="2 3">
    <name type="scientific">Chaetomium strumarium</name>
    <dbReference type="NCBI Taxonomy" id="1170767"/>
    <lineage>
        <taxon>Eukaryota</taxon>
        <taxon>Fungi</taxon>
        <taxon>Dikarya</taxon>
        <taxon>Ascomycota</taxon>
        <taxon>Pezizomycotina</taxon>
        <taxon>Sordariomycetes</taxon>
        <taxon>Sordariomycetidae</taxon>
        <taxon>Sordariales</taxon>
        <taxon>Chaetomiaceae</taxon>
        <taxon>Chaetomium</taxon>
    </lineage>
</organism>
<evidence type="ECO:0000256" key="1">
    <source>
        <dbReference type="SAM" id="SignalP"/>
    </source>
</evidence>
<dbReference type="GeneID" id="87887192"/>
<comment type="caution">
    <text evidence="2">The sequence shown here is derived from an EMBL/GenBank/DDBJ whole genome shotgun (WGS) entry which is preliminary data.</text>
</comment>
<gene>
    <name evidence="2" type="ORF">B0T15DRAFT_518479</name>
</gene>
<sequence length="72" mass="8663">MRAPSYVRWSRFLQKIRWALLLEFSLLFIRRGPECREHRYLEAYYCVSESTYTRRKSGSSTMGYQASVTEGW</sequence>
<evidence type="ECO:0000313" key="3">
    <source>
        <dbReference type="Proteomes" id="UP001273166"/>
    </source>
</evidence>
<accession>A0AAJ0H270</accession>
<dbReference type="AlphaFoldDB" id="A0AAJ0H270"/>
<dbReference type="EMBL" id="JAUDZG010000001">
    <property type="protein sequence ID" value="KAK3310416.1"/>
    <property type="molecule type" value="Genomic_DNA"/>
</dbReference>
<dbReference type="RefSeq" id="XP_062726196.1">
    <property type="nucleotide sequence ID" value="XM_062868363.1"/>
</dbReference>
<name>A0AAJ0H270_9PEZI</name>
<protein>
    <recommendedName>
        <fullName evidence="4">Secreted protein</fullName>
    </recommendedName>
</protein>
<dbReference type="Proteomes" id="UP001273166">
    <property type="component" value="Unassembled WGS sequence"/>
</dbReference>
<keyword evidence="3" id="KW-1185">Reference proteome</keyword>
<reference evidence="2" key="2">
    <citation type="submission" date="2023-06" db="EMBL/GenBank/DDBJ databases">
        <authorList>
            <consortium name="Lawrence Berkeley National Laboratory"/>
            <person name="Mondo S.J."/>
            <person name="Hensen N."/>
            <person name="Bonometti L."/>
            <person name="Westerberg I."/>
            <person name="Brannstrom I.O."/>
            <person name="Guillou S."/>
            <person name="Cros-Aarteil S."/>
            <person name="Calhoun S."/>
            <person name="Haridas S."/>
            <person name="Kuo A."/>
            <person name="Pangilinan J."/>
            <person name="Riley R."/>
            <person name="Labutti K."/>
            <person name="Andreopoulos B."/>
            <person name="Lipzen A."/>
            <person name="Chen C."/>
            <person name="Yanf M."/>
            <person name="Daum C."/>
            <person name="Ng V."/>
            <person name="Clum A."/>
            <person name="Steindorff A."/>
            <person name="Ohm R."/>
            <person name="Martin F."/>
            <person name="Silar P."/>
            <person name="Natvig D."/>
            <person name="Lalanne C."/>
            <person name="Gautier V."/>
            <person name="Ament-Velasquez S.L."/>
            <person name="Kruys A."/>
            <person name="Hutchinson M.I."/>
            <person name="Powell A.J."/>
            <person name="Barry K."/>
            <person name="Miller A.N."/>
            <person name="Grigoriev I.V."/>
            <person name="Debuchy R."/>
            <person name="Gladieux P."/>
            <person name="Thoren M.H."/>
            <person name="Johannesson H."/>
        </authorList>
    </citation>
    <scope>NUCLEOTIDE SEQUENCE</scope>
    <source>
        <strain evidence="2">CBS 333.67</strain>
    </source>
</reference>
<reference evidence="2" key="1">
    <citation type="journal article" date="2023" name="Mol. Phylogenet. Evol.">
        <title>Genome-scale phylogeny and comparative genomics of the fungal order Sordariales.</title>
        <authorList>
            <person name="Hensen N."/>
            <person name="Bonometti L."/>
            <person name="Westerberg I."/>
            <person name="Brannstrom I.O."/>
            <person name="Guillou S."/>
            <person name="Cros-Aarteil S."/>
            <person name="Calhoun S."/>
            <person name="Haridas S."/>
            <person name="Kuo A."/>
            <person name="Mondo S."/>
            <person name="Pangilinan J."/>
            <person name="Riley R."/>
            <person name="LaButti K."/>
            <person name="Andreopoulos B."/>
            <person name="Lipzen A."/>
            <person name="Chen C."/>
            <person name="Yan M."/>
            <person name="Daum C."/>
            <person name="Ng V."/>
            <person name="Clum A."/>
            <person name="Steindorff A."/>
            <person name="Ohm R.A."/>
            <person name="Martin F."/>
            <person name="Silar P."/>
            <person name="Natvig D.O."/>
            <person name="Lalanne C."/>
            <person name="Gautier V."/>
            <person name="Ament-Velasquez S.L."/>
            <person name="Kruys A."/>
            <person name="Hutchinson M.I."/>
            <person name="Powell A.J."/>
            <person name="Barry K."/>
            <person name="Miller A.N."/>
            <person name="Grigoriev I.V."/>
            <person name="Debuchy R."/>
            <person name="Gladieux P."/>
            <person name="Hiltunen Thoren M."/>
            <person name="Johannesson H."/>
        </authorList>
    </citation>
    <scope>NUCLEOTIDE SEQUENCE</scope>
    <source>
        <strain evidence="2">CBS 333.67</strain>
    </source>
</reference>
<evidence type="ECO:0008006" key="4">
    <source>
        <dbReference type="Google" id="ProtNLM"/>
    </source>
</evidence>
<proteinExistence type="predicted"/>